<sequence length="168" mass="18917">MHQTGATTSSSTFNSYSKGGHGAHFLIDKKGTIYQTAHVSKKCYHVGKIRSKCYQSKLCAKADIKAITNLLFAKGKSYGVRIKDVHNLEKAKSYPDRYPLNIDSLGIEIVGSYDVKTKSYETINMLQNKSLTWLVGELLTHFTLTKVDVYRHPEVSYKMESEAKSATW</sequence>
<keyword evidence="2" id="KW-1185">Reference proteome</keyword>
<dbReference type="SUPFAM" id="SSF55846">
    <property type="entry name" value="N-acetylmuramoyl-L-alanine amidase-like"/>
    <property type="match status" value="1"/>
</dbReference>
<accession>A0ABV2C0J2</accession>
<dbReference type="EC" id="3.5.1.28" evidence="1"/>
<dbReference type="GO" id="GO:0008745">
    <property type="term" value="F:N-acetylmuramoyl-L-alanine amidase activity"/>
    <property type="evidence" value="ECO:0007669"/>
    <property type="project" value="UniProtKB-EC"/>
</dbReference>
<keyword evidence="1" id="KW-0378">Hydrolase</keyword>
<evidence type="ECO:0000313" key="1">
    <source>
        <dbReference type="EMBL" id="MET1257603.1"/>
    </source>
</evidence>
<protein>
    <submittedName>
        <fullName evidence="1">N-acetylmuramoyl-L-alanine amidase</fullName>
        <ecNumber evidence="1">3.5.1.28</ecNumber>
    </submittedName>
</protein>
<name>A0ABV2C0J2_9GAMM</name>
<dbReference type="EMBL" id="JBEVCJ010000123">
    <property type="protein sequence ID" value="MET1257603.1"/>
    <property type="molecule type" value="Genomic_DNA"/>
</dbReference>
<organism evidence="1 2">
    <name type="scientific">Aliikangiella maris</name>
    <dbReference type="NCBI Taxonomy" id="3162458"/>
    <lineage>
        <taxon>Bacteria</taxon>
        <taxon>Pseudomonadati</taxon>
        <taxon>Pseudomonadota</taxon>
        <taxon>Gammaproteobacteria</taxon>
        <taxon>Oceanospirillales</taxon>
        <taxon>Pleioneaceae</taxon>
        <taxon>Aliikangiella</taxon>
    </lineage>
</organism>
<evidence type="ECO:0000313" key="2">
    <source>
        <dbReference type="Proteomes" id="UP001548189"/>
    </source>
</evidence>
<dbReference type="Gene3D" id="3.40.80.10">
    <property type="entry name" value="Peptidoglycan recognition protein-like"/>
    <property type="match status" value="1"/>
</dbReference>
<dbReference type="InterPro" id="IPR036505">
    <property type="entry name" value="Amidase/PGRP_sf"/>
</dbReference>
<comment type="caution">
    <text evidence="1">The sequence shown here is derived from an EMBL/GenBank/DDBJ whole genome shotgun (WGS) entry which is preliminary data.</text>
</comment>
<gene>
    <name evidence="1" type="ORF">ABVT43_20900</name>
</gene>
<dbReference type="Pfam" id="PF01510">
    <property type="entry name" value="Amidase_2"/>
    <property type="match status" value="1"/>
</dbReference>
<reference evidence="1 2" key="1">
    <citation type="submission" date="2024-06" db="EMBL/GenBank/DDBJ databases">
        <authorList>
            <person name="Li F."/>
        </authorList>
    </citation>
    <scope>NUCLEOTIDE SEQUENCE [LARGE SCALE GENOMIC DNA]</scope>
    <source>
        <strain evidence="1 2">GXAS 311</strain>
    </source>
</reference>
<proteinExistence type="predicted"/>
<dbReference type="Proteomes" id="UP001548189">
    <property type="component" value="Unassembled WGS sequence"/>
</dbReference>
<dbReference type="InterPro" id="IPR002502">
    <property type="entry name" value="Amidase_domain"/>
</dbReference>